<dbReference type="PROSITE" id="PS50011">
    <property type="entry name" value="PROTEIN_KINASE_DOM"/>
    <property type="match status" value="1"/>
</dbReference>
<dbReference type="PANTHER" id="PTHR44329:SF298">
    <property type="entry name" value="MIXED LINEAGE KINASE DOMAIN-LIKE PROTEIN"/>
    <property type="match status" value="1"/>
</dbReference>
<dbReference type="InterPro" id="IPR011009">
    <property type="entry name" value="Kinase-like_dom_sf"/>
</dbReference>
<evidence type="ECO:0000313" key="5">
    <source>
        <dbReference type="Proteomes" id="UP000022910"/>
    </source>
</evidence>
<evidence type="ECO:0000313" key="4">
    <source>
        <dbReference type="EMBL" id="EXX67461.1"/>
    </source>
</evidence>
<accession>A0A015L4P2</accession>
<protein>
    <submittedName>
        <fullName evidence="4">Kic1p</fullName>
    </submittedName>
</protein>
<name>A0A015L4P2_RHIIW</name>
<keyword evidence="5" id="KW-1185">Reference proteome</keyword>
<dbReference type="EMBL" id="JEMT01017727">
    <property type="protein sequence ID" value="EXX67461.1"/>
    <property type="molecule type" value="Genomic_DNA"/>
</dbReference>
<proteinExistence type="predicted"/>
<evidence type="ECO:0000259" key="3">
    <source>
        <dbReference type="PROSITE" id="PS50011"/>
    </source>
</evidence>
<dbReference type="GO" id="GO:0097527">
    <property type="term" value="P:necroptotic signaling pathway"/>
    <property type="evidence" value="ECO:0007669"/>
    <property type="project" value="TreeGrafter"/>
</dbReference>
<comment type="caution">
    <text evidence="4">The sequence shown here is derived from an EMBL/GenBank/DDBJ whole genome shotgun (WGS) entry which is preliminary data.</text>
</comment>
<organism evidence="4 5">
    <name type="scientific">Rhizophagus irregularis (strain DAOM 197198w)</name>
    <name type="common">Glomus intraradices</name>
    <dbReference type="NCBI Taxonomy" id="1432141"/>
    <lineage>
        <taxon>Eukaryota</taxon>
        <taxon>Fungi</taxon>
        <taxon>Fungi incertae sedis</taxon>
        <taxon>Mucoromycota</taxon>
        <taxon>Glomeromycotina</taxon>
        <taxon>Glomeromycetes</taxon>
        <taxon>Glomerales</taxon>
        <taxon>Glomeraceae</taxon>
        <taxon>Rhizophagus</taxon>
    </lineage>
</organism>
<dbReference type="InterPro" id="IPR051681">
    <property type="entry name" value="Ser/Thr_Kinases-Pseudokinases"/>
</dbReference>
<gene>
    <name evidence="4" type="ORF">RirG_114140</name>
</gene>
<dbReference type="Proteomes" id="UP000022910">
    <property type="component" value="Unassembled WGS sequence"/>
</dbReference>
<evidence type="ECO:0000256" key="2">
    <source>
        <dbReference type="ARBA" id="ARBA00022840"/>
    </source>
</evidence>
<dbReference type="SUPFAM" id="SSF56112">
    <property type="entry name" value="Protein kinase-like (PK-like)"/>
    <property type="match status" value="1"/>
</dbReference>
<evidence type="ECO:0000256" key="1">
    <source>
        <dbReference type="ARBA" id="ARBA00022741"/>
    </source>
</evidence>
<dbReference type="PANTHER" id="PTHR44329">
    <property type="entry name" value="SERINE/THREONINE-PROTEIN KINASE TNNI3K-RELATED"/>
    <property type="match status" value="1"/>
</dbReference>
<dbReference type="Gene3D" id="1.10.10.1010">
    <property type="entry name" value="Intein homing endonuclease, domain IV"/>
    <property type="match status" value="1"/>
</dbReference>
<dbReference type="GO" id="GO:0005524">
    <property type="term" value="F:ATP binding"/>
    <property type="evidence" value="ECO:0007669"/>
    <property type="project" value="UniProtKB-KW"/>
</dbReference>
<feature type="domain" description="Protein kinase" evidence="3">
    <location>
        <begin position="137"/>
        <end position="408"/>
    </location>
</feature>
<keyword evidence="2" id="KW-0067">ATP-binding</keyword>
<keyword evidence="1" id="KW-0547">Nucleotide-binding</keyword>
<dbReference type="HOGENOM" id="CLU_000288_7_34_1"/>
<sequence>MSLGKNKLINNAINRAYALLDYNDHNDMHKRHEFQKQTLLDDESLTENEKSEAIRIITKLYDEEKIVYNEGTKRICKNCNQKCLATTYCELCVRNYLKAKFSNWTSGNDMINNLIQECQMKTLAPHLIPEWIPYNNFKNIKYLAKGGFSEIYTGNWINGHFIEWDSKEQQLKRYGEQIVVLKKLENVENASQNWFEEARSHLKISNIWNEIVQCYGLTQDPSNGNYMLVMNKLDTDLRKYLQQNHNQLTWKERIQIITDITHSLGRIHFENAIHRDLHSGNILFMKDNFEISDLGFCGPADKPLKSIYGNLPYIAPEVIIGKEQTFKSDIYSIAILMWEISSGQPPFNNYEHDYDLAMNIVNGIRPKILPGTPLEYKNLMKQCWDADPSKRPDIFTLANKMREINLFYQSKSNESLTRPEENNNFKMENYTSSSKLFTSKLHQFDNLPKPKNATEEEQAEFHSNKSYNFHIPNNINDLNKSSSKKISTSEINSIFKAAKCYPI</sequence>
<reference evidence="4 5" key="1">
    <citation type="submission" date="2014-02" db="EMBL/GenBank/DDBJ databases">
        <title>Single nucleus genome sequencing reveals high similarity among nuclei of an endomycorrhizal fungus.</title>
        <authorList>
            <person name="Lin K."/>
            <person name="Geurts R."/>
            <person name="Zhang Z."/>
            <person name="Limpens E."/>
            <person name="Saunders D.G."/>
            <person name="Mu D."/>
            <person name="Pang E."/>
            <person name="Cao H."/>
            <person name="Cha H."/>
            <person name="Lin T."/>
            <person name="Zhou Q."/>
            <person name="Shang Y."/>
            <person name="Li Y."/>
            <person name="Ivanov S."/>
            <person name="Sharma T."/>
            <person name="Velzen R.V."/>
            <person name="Ruijter N.D."/>
            <person name="Aanen D.K."/>
            <person name="Win J."/>
            <person name="Kamoun S."/>
            <person name="Bisseling T."/>
            <person name="Huang S."/>
        </authorList>
    </citation>
    <scope>NUCLEOTIDE SEQUENCE [LARGE SCALE GENOMIC DNA]</scope>
    <source>
        <strain evidence="5">DAOM197198w</strain>
    </source>
</reference>
<dbReference type="GO" id="GO:0004672">
    <property type="term" value="F:protein kinase activity"/>
    <property type="evidence" value="ECO:0007669"/>
    <property type="project" value="InterPro"/>
</dbReference>
<dbReference type="Gene3D" id="1.10.510.10">
    <property type="entry name" value="Transferase(Phosphotransferase) domain 1"/>
    <property type="match status" value="1"/>
</dbReference>
<dbReference type="InterPro" id="IPR000719">
    <property type="entry name" value="Prot_kinase_dom"/>
</dbReference>
<dbReference type="AlphaFoldDB" id="A0A015L4P2"/>
<dbReference type="InterPro" id="IPR001245">
    <property type="entry name" value="Ser-Thr/Tyr_kinase_cat_dom"/>
</dbReference>
<dbReference type="Pfam" id="PF07714">
    <property type="entry name" value="PK_Tyr_Ser-Thr"/>
    <property type="match status" value="1"/>
</dbReference>